<proteinExistence type="predicted"/>
<organism evidence="1 2">
    <name type="scientific">Brachionus plicatilis</name>
    <name type="common">Marine rotifer</name>
    <name type="synonym">Brachionus muelleri</name>
    <dbReference type="NCBI Taxonomy" id="10195"/>
    <lineage>
        <taxon>Eukaryota</taxon>
        <taxon>Metazoa</taxon>
        <taxon>Spiralia</taxon>
        <taxon>Gnathifera</taxon>
        <taxon>Rotifera</taxon>
        <taxon>Eurotatoria</taxon>
        <taxon>Monogononta</taxon>
        <taxon>Pseudotrocha</taxon>
        <taxon>Ploima</taxon>
        <taxon>Brachionidae</taxon>
        <taxon>Brachionus</taxon>
    </lineage>
</organism>
<sequence>MLFNQPKECFDQSLCRAFGISQFKHAKFGLLHHVPNWSHNKKIDILICCLFTRPEIKIISLLFKIVTTNRTSYRMLEQTFFVLVYRWLNHNSYFLVPGKMDVTIFLIQKLNIFNKFFKKNFIQKLNSNLIFIRNATYSNIGSNMHVRFHHYFIYLDKAALIKYRY</sequence>
<evidence type="ECO:0000313" key="1">
    <source>
        <dbReference type="EMBL" id="RNA40592.1"/>
    </source>
</evidence>
<dbReference type="Proteomes" id="UP000276133">
    <property type="component" value="Unassembled WGS sequence"/>
</dbReference>
<accession>A0A3M7SXZ5</accession>
<comment type="caution">
    <text evidence="1">The sequence shown here is derived from an EMBL/GenBank/DDBJ whole genome shotgun (WGS) entry which is preliminary data.</text>
</comment>
<gene>
    <name evidence="1" type="ORF">BpHYR1_021543</name>
</gene>
<protein>
    <submittedName>
        <fullName evidence="1">Uncharacterized protein</fullName>
    </submittedName>
</protein>
<keyword evidence="2" id="KW-1185">Reference proteome</keyword>
<name>A0A3M7SXZ5_BRAPC</name>
<dbReference type="AlphaFoldDB" id="A0A3M7SXZ5"/>
<evidence type="ECO:0000313" key="2">
    <source>
        <dbReference type="Proteomes" id="UP000276133"/>
    </source>
</evidence>
<dbReference type="EMBL" id="REGN01000625">
    <property type="protein sequence ID" value="RNA40592.1"/>
    <property type="molecule type" value="Genomic_DNA"/>
</dbReference>
<reference evidence="1 2" key="1">
    <citation type="journal article" date="2018" name="Sci. Rep.">
        <title>Genomic signatures of local adaptation to the degree of environmental predictability in rotifers.</title>
        <authorList>
            <person name="Franch-Gras L."/>
            <person name="Hahn C."/>
            <person name="Garcia-Roger E.M."/>
            <person name="Carmona M.J."/>
            <person name="Serra M."/>
            <person name="Gomez A."/>
        </authorList>
    </citation>
    <scope>NUCLEOTIDE SEQUENCE [LARGE SCALE GENOMIC DNA]</scope>
    <source>
        <strain evidence="1">HYR1</strain>
    </source>
</reference>